<gene>
    <name evidence="1" type="ORF">L6164_017549</name>
</gene>
<organism evidence="1 2">
    <name type="scientific">Bauhinia variegata</name>
    <name type="common">Purple orchid tree</name>
    <name type="synonym">Phanera variegata</name>
    <dbReference type="NCBI Taxonomy" id="167791"/>
    <lineage>
        <taxon>Eukaryota</taxon>
        <taxon>Viridiplantae</taxon>
        <taxon>Streptophyta</taxon>
        <taxon>Embryophyta</taxon>
        <taxon>Tracheophyta</taxon>
        <taxon>Spermatophyta</taxon>
        <taxon>Magnoliopsida</taxon>
        <taxon>eudicotyledons</taxon>
        <taxon>Gunneridae</taxon>
        <taxon>Pentapetalae</taxon>
        <taxon>rosids</taxon>
        <taxon>fabids</taxon>
        <taxon>Fabales</taxon>
        <taxon>Fabaceae</taxon>
        <taxon>Cercidoideae</taxon>
        <taxon>Cercideae</taxon>
        <taxon>Bauhiniinae</taxon>
        <taxon>Bauhinia</taxon>
    </lineage>
</organism>
<accession>A0ACB9N9F9</accession>
<name>A0ACB9N9F9_BAUVA</name>
<proteinExistence type="predicted"/>
<protein>
    <submittedName>
        <fullName evidence="1">Uncharacterized protein</fullName>
    </submittedName>
</protein>
<evidence type="ECO:0000313" key="1">
    <source>
        <dbReference type="EMBL" id="KAI4332658.1"/>
    </source>
</evidence>
<keyword evidence="2" id="KW-1185">Reference proteome</keyword>
<comment type="caution">
    <text evidence="1">The sequence shown here is derived from an EMBL/GenBank/DDBJ whole genome shotgun (WGS) entry which is preliminary data.</text>
</comment>
<sequence length="142" mass="16415">MPPTSMWLKDLDELEKKLDVDLDSKEAEEERRRLSEAKKRATSRGVTLAAKRPPQKNNKRANNVESEAYMVAHSSMDVAKHGLLVIIYISEILRSRQKALADLHQMQTVHIEKLSVTQCQPESQLKFINRERPGYRFQAEWG</sequence>
<dbReference type="Proteomes" id="UP000828941">
    <property type="component" value="Chromosome 7"/>
</dbReference>
<dbReference type="EMBL" id="CM039432">
    <property type="protein sequence ID" value="KAI4332658.1"/>
    <property type="molecule type" value="Genomic_DNA"/>
</dbReference>
<evidence type="ECO:0000313" key="2">
    <source>
        <dbReference type="Proteomes" id="UP000828941"/>
    </source>
</evidence>
<reference evidence="1 2" key="1">
    <citation type="journal article" date="2022" name="DNA Res.">
        <title>Chromosomal-level genome assembly of the orchid tree Bauhinia variegata (Leguminosae; Cercidoideae) supports the allotetraploid origin hypothesis of Bauhinia.</title>
        <authorList>
            <person name="Zhong Y."/>
            <person name="Chen Y."/>
            <person name="Zheng D."/>
            <person name="Pang J."/>
            <person name="Liu Y."/>
            <person name="Luo S."/>
            <person name="Meng S."/>
            <person name="Qian L."/>
            <person name="Wei D."/>
            <person name="Dai S."/>
            <person name="Zhou R."/>
        </authorList>
    </citation>
    <scope>NUCLEOTIDE SEQUENCE [LARGE SCALE GENOMIC DNA]</scope>
    <source>
        <strain evidence="1">BV-YZ2020</strain>
    </source>
</reference>